<keyword evidence="2" id="KW-1185">Reference proteome</keyword>
<evidence type="ECO:0000313" key="1">
    <source>
        <dbReference type="EMBL" id="GAA0469425.1"/>
    </source>
</evidence>
<reference evidence="2" key="1">
    <citation type="journal article" date="2019" name="Int. J. Syst. Evol. Microbiol.">
        <title>The Global Catalogue of Microorganisms (GCM) 10K type strain sequencing project: providing services to taxonomists for standard genome sequencing and annotation.</title>
        <authorList>
            <consortium name="The Broad Institute Genomics Platform"/>
            <consortium name="The Broad Institute Genome Sequencing Center for Infectious Disease"/>
            <person name="Wu L."/>
            <person name="Ma J."/>
        </authorList>
    </citation>
    <scope>NUCLEOTIDE SEQUENCE [LARGE SCALE GENOMIC DNA]</scope>
    <source>
        <strain evidence="2">JCM 14193</strain>
    </source>
</reference>
<dbReference type="RefSeq" id="WP_343784326.1">
    <property type="nucleotide sequence ID" value="NZ_BAAACZ010000027.1"/>
</dbReference>
<accession>A0ABP3K1P1</accession>
<gene>
    <name evidence="1" type="ORF">GCM10008935_26560</name>
</gene>
<proteinExistence type="predicted"/>
<evidence type="ECO:0008006" key="3">
    <source>
        <dbReference type="Google" id="ProtNLM"/>
    </source>
</evidence>
<dbReference type="EMBL" id="BAAACZ010000027">
    <property type="protein sequence ID" value="GAA0469425.1"/>
    <property type="molecule type" value="Genomic_DNA"/>
</dbReference>
<protein>
    <recommendedName>
        <fullName evidence="3">PD-(D/E)XK nuclease family protein</fullName>
    </recommendedName>
</protein>
<organism evidence="1 2">
    <name type="scientific">Alkalibacillus silvisoli</name>
    <dbReference type="NCBI Taxonomy" id="392823"/>
    <lineage>
        <taxon>Bacteria</taxon>
        <taxon>Bacillati</taxon>
        <taxon>Bacillota</taxon>
        <taxon>Bacilli</taxon>
        <taxon>Bacillales</taxon>
        <taxon>Bacillaceae</taxon>
        <taxon>Alkalibacillus</taxon>
    </lineage>
</organism>
<comment type="caution">
    <text evidence="1">The sequence shown here is derived from an EMBL/GenBank/DDBJ whole genome shotgun (WGS) entry which is preliminary data.</text>
</comment>
<dbReference type="Proteomes" id="UP001500740">
    <property type="component" value="Unassembled WGS sequence"/>
</dbReference>
<sequence length="342" mass="39985">MSEIHYFPRYSQKENMTTNNTLLLFRQLYYNSQEKFMNFIRATLQQEDLETMAEFKQQKKAPSGSIPDGLIEQSSFKFVIETKLYGQEQIGQIRNHLFSFENEEQQVLILINKELISNGFEEGVSKVIDEHNEQHGTNIQLATTTFKEICQEFRGVIQPYDLEMQALIDDYEKFCYESKLIDNSDSKIRVVLTGKTLKQNKQYNLYFNPKSRGYQNSKYIGLYKNKAVRAIGEPTTIVDTRYDPEADELEIISVINGHITEEMKERIKAVNLEAKEQYGYPATEERRFFFVDQFYETNYRKQSKGGLPGTRYIDLGEFGDEYDTDMTAEQIAELLEGKEWGI</sequence>
<evidence type="ECO:0000313" key="2">
    <source>
        <dbReference type="Proteomes" id="UP001500740"/>
    </source>
</evidence>
<name>A0ABP3K1P1_9BACI</name>